<evidence type="ECO:0000256" key="1">
    <source>
        <dbReference type="SAM" id="Phobius"/>
    </source>
</evidence>
<evidence type="ECO:0008006" key="4">
    <source>
        <dbReference type="Google" id="ProtNLM"/>
    </source>
</evidence>
<feature type="transmembrane region" description="Helical" evidence="1">
    <location>
        <begin position="122"/>
        <end position="141"/>
    </location>
</feature>
<evidence type="ECO:0000313" key="3">
    <source>
        <dbReference type="Proteomes" id="UP000829194"/>
    </source>
</evidence>
<name>A0ABY3X4N0_9GAMM</name>
<feature type="transmembrane region" description="Helical" evidence="1">
    <location>
        <begin position="54"/>
        <end position="73"/>
    </location>
</feature>
<dbReference type="EMBL" id="CP093547">
    <property type="protein sequence ID" value="UNP27529.1"/>
    <property type="molecule type" value="Genomic_DNA"/>
</dbReference>
<accession>A0ABY3X4N0</accession>
<sequence length="142" mass="16197">MEIHRADLAYRRRSLWLLSTIVGLCAVGLWQLHGWLQVVQSHVQAGDAEQARRWLRWAIAGVVFAPSLPLSLWGRSLRRLGAAAQAENRFPPREWKTYRDVRVLRDRAAQDWSRRTERMGGIALYAAGGFAAATLAAWFWLS</sequence>
<organism evidence="2 3">
    <name type="scientific">Lysobacter gummosus</name>
    <dbReference type="NCBI Taxonomy" id="262324"/>
    <lineage>
        <taxon>Bacteria</taxon>
        <taxon>Pseudomonadati</taxon>
        <taxon>Pseudomonadota</taxon>
        <taxon>Gammaproteobacteria</taxon>
        <taxon>Lysobacterales</taxon>
        <taxon>Lysobacteraceae</taxon>
        <taxon>Lysobacter</taxon>
    </lineage>
</organism>
<keyword evidence="3" id="KW-1185">Reference proteome</keyword>
<feature type="transmembrane region" description="Helical" evidence="1">
    <location>
        <begin position="15"/>
        <end position="34"/>
    </location>
</feature>
<dbReference type="Proteomes" id="UP000829194">
    <property type="component" value="Chromosome"/>
</dbReference>
<proteinExistence type="predicted"/>
<keyword evidence="1" id="KW-0812">Transmembrane</keyword>
<keyword evidence="1" id="KW-0472">Membrane</keyword>
<evidence type="ECO:0000313" key="2">
    <source>
        <dbReference type="EMBL" id="UNP27529.1"/>
    </source>
</evidence>
<dbReference type="RefSeq" id="WP_057943237.1">
    <property type="nucleotide sequence ID" value="NZ_CP011131.1"/>
</dbReference>
<protein>
    <recommendedName>
        <fullName evidence="4">Transmembrane protein</fullName>
    </recommendedName>
</protein>
<gene>
    <name evidence="2" type="ORF">MOV92_13430</name>
</gene>
<keyword evidence="1" id="KW-1133">Transmembrane helix</keyword>
<reference evidence="2 3" key="1">
    <citation type="submission" date="2022-03" db="EMBL/GenBank/DDBJ databases">
        <title>Complete genome sequence of Lysobacter capsici VKM B-2533 and Lysobacter gummosus 10.1.1, promising sources of lytic agents.</title>
        <authorList>
            <person name="Tarlachkov S.V."/>
            <person name="Kudryakova I.V."/>
            <person name="Afoshin A.S."/>
            <person name="Leontyevskaya E.A."/>
            <person name="Leontyevskaya N.V."/>
        </authorList>
    </citation>
    <scope>NUCLEOTIDE SEQUENCE [LARGE SCALE GENOMIC DNA]</scope>
    <source>
        <strain evidence="2 3">10.1.1</strain>
    </source>
</reference>